<dbReference type="Proteomes" id="UP001148838">
    <property type="component" value="Unassembled WGS sequence"/>
</dbReference>
<comment type="caution">
    <text evidence="2">The sequence shown here is derived from an EMBL/GenBank/DDBJ whole genome shotgun (WGS) entry which is preliminary data.</text>
</comment>
<feature type="region of interest" description="Disordered" evidence="1">
    <location>
        <begin position="1"/>
        <end position="20"/>
    </location>
</feature>
<gene>
    <name evidence="2" type="ORF">ANN_25861</name>
</gene>
<dbReference type="EMBL" id="JAJSOF020000036">
    <property type="protein sequence ID" value="KAJ4428868.1"/>
    <property type="molecule type" value="Genomic_DNA"/>
</dbReference>
<reference evidence="2 3" key="1">
    <citation type="journal article" date="2022" name="Allergy">
        <title>Genome assembly and annotation of Periplaneta americana reveal a comprehensive cockroach allergen profile.</title>
        <authorList>
            <person name="Wang L."/>
            <person name="Xiong Q."/>
            <person name="Saelim N."/>
            <person name="Wang L."/>
            <person name="Nong W."/>
            <person name="Wan A.T."/>
            <person name="Shi M."/>
            <person name="Liu X."/>
            <person name="Cao Q."/>
            <person name="Hui J.H.L."/>
            <person name="Sookrung N."/>
            <person name="Leung T.F."/>
            <person name="Tungtrongchitr A."/>
            <person name="Tsui S.K.W."/>
        </authorList>
    </citation>
    <scope>NUCLEOTIDE SEQUENCE [LARGE SCALE GENOMIC DNA]</scope>
    <source>
        <strain evidence="2">PWHHKU_190912</strain>
    </source>
</reference>
<accession>A0ABQ8S4L1</accession>
<sequence>MSNLMHFWEEEEEEEEEEEVPMFGMSVCVSVRVSAVSGMSDDDDDDEGETRCRHVAYLGRIEQMLGNSSSLDLLNAALYRHLIRKEFNKLRC</sequence>
<keyword evidence="3" id="KW-1185">Reference proteome</keyword>
<evidence type="ECO:0000313" key="2">
    <source>
        <dbReference type="EMBL" id="KAJ4428868.1"/>
    </source>
</evidence>
<evidence type="ECO:0000256" key="1">
    <source>
        <dbReference type="SAM" id="MobiDB-lite"/>
    </source>
</evidence>
<name>A0ABQ8S4L1_PERAM</name>
<feature type="compositionally biased region" description="Acidic residues" evidence="1">
    <location>
        <begin position="9"/>
        <end position="20"/>
    </location>
</feature>
<proteinExistence type="predicted"/>
<evidence type="ECO:0000313" key="3">
    <source>
        <dbReference type="Proteomes" id="UP001148838"/>
    </source>
</evidence>
<organism evidence="2 3">
    <name type="scientific">Periplaneta americana</name>
    <name type="common">American cockroach</name>
    <name type="synonym">Blatta americana</name>
    <dbReference type="NCBI Taxonomy" id="6978"/>
    <lineage>
        <taxon>Eukaryota</taxon>
        <taxon>Metazoa</taxon>
        <taxon>Ecdysozoa</taxon>
        <taxon>Arthropoda</taxon>
        <taxon>Hexapoda</taxon>
        <taxon>Insecta</taxon>
        <taxon>Pterygota</taxon>
        <taxon>Neoptera</taxon>
        <taxon>Polyneoptera</taxon>
        <taxon>Dictyoptera</taxon>
        <taxon>Blattodea</taxon>
        <taxon>Blattoidea</taxon>
        <taxon>Blattidae</taxon>
        <taxon>Blattinae</taxon>
        <taxon>Periplaneta</taxon>
    </lineage>
</organism>
<protein>
    <submittedName>
        <fullName evidence="2">Uncharacterized protein</fullName>
    </submittedName>
</protein>